<dbReference type="InterPro" id="IPR057012">
    <property type="entry name" value="ULT1/2_Znf"/>
</dbReference>
<dbReference type="Pfam" id="PF23293">
    <property type="entry name" value="zf_ULT1"/>
    <property type="match status" value="1"/>
</dbReference>
<reference evidence="2" key="1">
    <citation type="submission" date="2022-08" db="EMBL/GenBank/DDBJ databases">
        <authorList>
            <person name="Gutierrez-Valencia J."/>
        </authorList>
    </citation>
    <scope>NUCLEOTIDE SEQUENCE</scope>
</reference>
<dbReference type="GO" id="GO:0005829">
    <property type="term" value="C:cytosol"/>
    <property type="evidence" value="ECO:0007669"/>
    <property type="project" value="TreeGrafter"/>
</dbReference>
<comment type="caution">
    <text evidence="2">The sequence shown here is derived from an EMBL/GenBank/DDBJ whole genome shotgun (WGS) entry which is preliminary data.</text>
</comment>
<dbReference type="GO" id="GO:0005634">
    <property type="term" value="C:nucleus"/>
    <property type="evidence" value="ECO:0007669"/>
    <property type="project" value="TreeGrafter"/>
</dbReference>
<dbReference type="AlphaFoldDB" id="A0AAV0GTX6"/>
<keyword evidence="3" id="KW-1185">Reference proteome</keyword>
<name>A0AAV0GTX6_9ROSI</name>
<sequence>RITCGDPEERGSRKKYRGCPRASYCRGCTICSCVGCLICRFVDCRCRNCTDFMENANP</sequence>
<dbReference type="Proteomes" id="UP001154282">
    <property type="component" value="Unassembled WGS sequence"/>
</dbReference>
<feature type="non-terminal residue" evidence="2">
    <location>
        <position position="1"/>
    </location>
</feature>
<evidence type="ECO:0000259" key="1">
    <source>
        <dbReference type="Pfam" id="PF23293"/>
    </source>
</evidence>
<evidence type="ECO:0000313" key="2">
    <source>
        <dbReference type="EMBL" id="CAI0376093.1"/>
    </source>
</evidence>
<accession>A0AAV0GTX6</accession>
<organism evidence="2 3">
    <name type="scientific">Linum tenue</name>
    <dbReference type="NCBI Taxonomy" id="586396"/>
    <lineage>
        <taxon>Eukaryota</taxon>
        <taxon>Viridiplantae</taxon>
        <taxon>Streptophyta</taxon>
        <taxon>Embryophyta</taxon>
        <taxon>Tracheophyta</taxon>
        <taxon>Spermatophyta</taxon>
        <taxon>Magnoliopsida</taxon>
        <taxon>eudicotyledons</taxon>
        <taxon>Gunneridae</taxon>
        <taxon>Pentapetalae</taxon>
        <taxon>rosids</taxon>
        <taxon>fabids</taxon>
        <taxon>Malpighiales</taxon>
        <taxon>Linaceae</taxon>
        <taxon>Linum</taxon>
    </lineage>
</organism>
<protein>
    <recommendedName>
        <fullName evidence="1">ULTRAPETALA1/2 zinc finger domain-containing protein</fullName>
    </recommendedName>
</protein>
<dbReference type="PANTHER" id="PTHR34053:SF2">
    <property type="entry name" value="SAND DOMAIN-CONTAINING PROTEIN"/>
    <property type="match status" value="1"/>
</dbReference>
<dbReference type="PANTHER" id="PTHR34053">
    <property type="entry name" value="PROTEIN ULTRAPETALA 1"/>
    <property type="match status" value="1"/>
</dbReference>
<evidence type="ECO:0000313" key="3">
    <source>
        <dbReference type="Proteomes" id="UP001154282"/>
    </source>
</evidence>
<dbReference type="EMBL" id="CAMGYJ010000002">
    <property type="protein sequence ID" value="CAI0376093.1"/>
    <property type="molecule type" value="Genomic_DNA"/>
</dbReference>
<proteinExistence type="predicted"/>
<dbReference type="InterPro" id="IPR020533">
    <property type="entry name" value="Developmental_reg_ULTRAPETALA"/>
</dbReference>
<feature type="domain" description="ULTRAPETALA1/2 zinc finger" evidence="1">
    <location>
        <begin position="1"/>
        <end position="54"/>
    </location>
</feature>
<gene>
    <name evidence="2" type="ORF">LITE_LOCUS856</name>
</gene>